<accession>A0A0U0UI62</accession>
<evidence type="ECO:0000313" key="5">
    <source>
        <dbReference type="Proteomes" id="UP000039021"/>
    </source>
</evidence>
<dbReference type="EMBL" id="CSAE01000023">
    <property type="protein sequence ID" value="COV05103.1"/>
    <property type="molecule type" value="Genomic_DNA"/>
</dbReference>
<organism evidence="2 4">
    <name type="scientific">Mycobacterium tuberculosis</name>
    <dbReference type="NCBI Taxonomy" id="1773"/>
    <lineage>
        <taxon>Bacteria</taxon>
        <taxon>Bacillati</taxon>
        <taxon>Actinomycetota</taxon>
        <taxon>Actinomycetes</taxon>
        <taxon>Mycobacteriales</taxon>
        <taxon>Mycobacteriaceae</taxon>
        <taxon>Mycobacterium</taxon>
        <taxon>Mycobacterium tuberculosis complex</taxon>
    </lineage>
</organism>
<sequence length="62" mass="6404">MRYSPHPTPTTLILRTSSRLTLRVGTAPAAKPINNNLPSIASTPSASSNVGPPMGSTTMSTP</sequence>
<dbReference type="Proteomes" id="UP000039021">
    <property type="component" value="Unassembled WGS sequence"/>
</dbReference>
<dbReference type="AlphaFoldDB" id="A0A0U0UI62"/>
<proteinExistence type="predicted"/>
<reference evidence="4 5" key="1">
    <citation type="submission" date="2015-03" db="EMBL/GenBank/DDBJ databases">
        <authorList>
            <consortium name="Pathogen Informatics"/>
        </authorList>
    </citation>
    <scope>NUCLEOTIDE SEQUENCE [LARGE SCALE GENOMIC DNA]</scope>
    <source>
        <strain evidence="4">K00500041</strain>
        <strain evidence="5">N09902308</strain>
    </source>
</reference>
<feature type="region of interest" description="Disordered" evidence="1">
    <location>
        <begin position="29"/>
        <end position="62"/>
    </location>
</feature>
<dbReference type="Proteomes" id="UP000038802">
    <property type="component" value="Unassembled WGS sequence"/>
</dbReference>
<reference evidence="3" key="2">
    <citation type="submission" date="2015-03" db="EMBL/GenBank/DDBJ databases">
        <authorList>
            <consortium name="Pathogen Informatics"/>
            <person name="Murphy D."/>
        </authorList>
    </citation>
    <scope>NUCLEOTIDE SEQUENCE</scope>
    <source>
        <strain evidence="3">N09902308</strain>
    </source>
</reference>
<feature type="compositionally biased region" description="Polar residues" evidence="1">
    <location>
        <begin position="33"/>
        <end position="62"/>
    </location>
</feature>
<evidence type="ECO:0000256" key="1">
    <source>
        <dbReference type="SAM" id="MobiDB-lite"/>
    </source>
</evidence>
<evidence type="ECO:0000313" key="2">
    <source>
        <dbReference type="EMBL" id="COV05103.1"/>
    </source>
</evidence>
<dbReference type="EMBL" id="CSBK01002276">
    <property type="protein sequence ID" value="COZ66418.1"/>
    <property type="molecule type" value="Genomic_DNA"/>
</dbReference>
<reference evidence="2" key="3">
    <citation type="submission" date="2015-03" db="EMBL/GenBank/DDBJ databases">
        <authorList>
            <person name="Murphy D."/>
        </authorList>
    </citation>
    <scope>NUCLEOTIDE SEQUENCE [LARGE SCALE GENOMIC DNA]</scope>
    <source>
        <strain evidence="2">K00500041</strain>
    </source>
</reference>
<gene>
    <name evidence="2" type="ORF">ERS007703_00388</name>
    <name evidence="3" type="ORF">ERS007739_04001</name>
</gene>
<evidence type="ECO:0000313" key="4">
    <source>
        <dbReference type="Proteomes" id="UP000038802"/>
    </source>
</evidence>
<name>A0A0U0UI62_MYCTX</name>
<evidence type="ECO:0000313" key="3">
    <source>
        <dbReference type="EMBL" id="COZ66418.1"/>
    </source>
</evidence>
<protein>
    <submittedName>
        <fullName evidence="2">Uncharacterized protein</fullName>
    </submittedName>
</protein>